<dbReference type="SMART" id="SM00448">
    <property type="entry name" value="REC"/>
    <property type="match status" value="1"/>
</dbReference>
<dbReference type="CDD" id="cd17537">
    <property type="entry name" value="REC_FixJ"/>
    <property type="match status" value="1"/>
</dbReference>
<keyword evidence="10" id="KW-1185">Reference proteome</keyword>
<dbReference type="InterPro" id="IPR036388">
    <property type="entry name" value="WH-like_DNA-bd_sf"/>
</dbReference>
<dbReference type="EMBL" id="CP048836">
    <property type="protein sequence ID" value="QID18589.1"/>
    <property type="molecule type" value="Genomic_DNA"/>
</dbReference>
<evidence type="ECO:0000256" key="4">
    <source>
        <dbReference type="ARBA" id="ARBA00023125"/>
    </source>
</evidence>
<feature type="domain" description="HTH luxR-type" evidence="7">
    <location>
        <begin position="138"/>
        <end position="203"/>
    </location>
</feature>
<accession>A0A6C1B6C3</accession>
<keyword evidence="2" id="KW-0902">Two-component regulatory system</keyword>
<name>A0A6C1B6C3_9RHOO</name>
<dbReference type="InterPro" id="IPR016032">
    <property type="entry name" value="Sig_transdc_resp-reg_C-effctor"/>
</dbReference>
<dbReference type="CDD" id="cd06170">
    <property type="entry name" value="LuxR_C_like"/>
    <property type="match status" value="1"/>
</dbReference>
<dbReference type="PROSITE" id="PS00622">
    <property type="entry name" value="HTH_LUXR_1"/>
    <property type="match status" value="1"/>
</dbReference>
<dbReference type="SUPFAM" id="SSF46894">
    <property type="entry name" value="C-terminal effector domain of the bipartite response regulators"/>
    <property type="match status" value="1"/>
</dbReference>
<dbReference type="GO" id="GO:0000160">
    <property type="term" value="P:phosphorelay signal transduction system"/>
    <property type="evidence" value="ECO:0007669"/>
    <property type="project" value="UniProtKB-KW"/>
</dbReference>
<gene>
    <name evidence="9" type="ORF">G3580_13715</name>
</gene>
<dbReference type="Pfam" id="PF00072">
    <property type="entry name" value="Response_reg"/>
    <property type="match status" value="1"/>
</dbReference>
<dbReference type="Gene3D" id="3.40.50.2300">
    <property type="match status" value="1"/>
</dbReference>
<protein>
    <submittedName>
        <fullName evidence="9">Response regulator transcription factor</fullName>
    </submittedName>
</protein>
<evidence type="ECO:0000256" key="5">
    <source>
        <dbReference type="ARBA" id="ARBA00023163"/>
    </source>
</evidence>
<keyword evidence="1 6" id="KW-0597">Phosphoprotein</keyword>
<dbReference type="InterPro" id="IPR011006">
    <property type="entry name" value="CheY-like_superfamily"/>
</dbReference>
<dbReference type="PRINTS" id="PR00038">
    <property type="entry name" value="HTHLUXR"/>
</dbReference>
<dbReference type="AlphaFoldDB" id="A0A6C1B6C3"/>
<dbReference type="PANTHER" id="PTHR44688">
    <property type="entry name" value="DNA-BINDING TRANSCRIPTIONAL ACTIVATOR DEVR_DOSR"/>
    <property type="match status" value="1"/>
</dbReference>
<keyword evidence="3" id="KW-0805">Transcription regulation</keyword>
<evidence type="ECO:0000256" key="6">
    <source>
        <dbReference type="PROSITE-ProRule" id="PRU00169"/>
    </source>
</evidence>
<dbReference type="InterPro" id="IPR001789">
    <property type="entry name" value="Sig_transdc_resp-reg_receiver"/>
</dbReference>
<dbReference type="GO" id="GO:0006355">
    <property type="term" value="P:regulation of DNA-templated transcription"/>
    <property type="evidence" value="ECO:0007669"/>
    <property type="project" value="InterPro"/>
</dbReference>
<dbReference type="FunFam" id="3.40.50.2300:FF:000018">
    <property type="entry name" value="DNA-binding transcriptional regulator NtrC"/>
    <property type="match status" value="1"/>
</dbReference>
<evidence type="ECO:0000259" key="8">
    <source>
        <dbReference type="PROSITE" id="PS50110"/>
    </source>
</evidence>
<dbReference type="PROSITE" id="PS50043">
    <property type="entry name" value="HTH_LUXR_2"/>
    <property type="match status" value="1"/>
</dbReference>
<dbReference type="InterPro" id="IPR000792">
    <property type="entry name" value="Tscrpt_reg_LuxR_C"/>
</dbReference>
<evidence type="ECO:0000313" key="10">
    <source>
        <dbReference type="Proteomes" id="UP000501991"/>
    </source>
</evidence>
<dbReference type="SMART" id="SM00421">
    <property type="entry name" value="HTH_LUXR"/>
    <property type="match status" value="1"/>
</dbReference>
<evidence type="ECO:0000313" key="9">
    <source>
        <dbReference type="EMBL" id="QID18589.1"/>
    </source>
</evidence>
<feature type="modified residue" description="4-aspartylphosphate" evidence="6">
    <location>
        <position position="57"/>
    </location>
</feature>
<dbReference type="RefSeq" id="WP_173766386.1">
    <property type="nucleotide sequence ID" value="NZ_CP048836.1"/>
</dbReference>
<evidence type="ECO:0000256" key="3">
    <source>
        <dbReference type="ARBA" id="ARBA00023015"/>
    </source>
</evidence>
<dbReference type="PANTHER" id="PTHR44688:SF16">
    <property type="entry name" value="DNA-BINDING TRANSCRIPTIONAL ACTIVATOR DEVR_DOSR"/>
    <property type="match status" value="1"/>
</dbReference>
<keyword evidence="4" id="KW-0238">DNA-binding</keyword>
<dbReference type="Gene3D" id="1.10.10.10">
    <property type="entry name" value="Winged helix-like DNA-binding domain superfamily/Winged helix DNA-binding domain"/>
    <property type="match status" value="1"/>
</dbReference>
<dbReference type="Pfam" id="PF00196">
    <property type="entry name" value="GerE"/>
    <property type="match status" value="1"/>
</dbReference>
<dbReference type="GO" id="GO:0003677">
    <property type="term" value="F:DNA binding"/>
    <property type="evidence" value="ECO:0007669"/>
    <property type="project" value="UniProtKB-KW"/>
</dbReference>
<dbReference type="PROSITE" id="PS50110">
    <property type="entry name" value="RESPONSE_REGULATORY"/>
    <property type="match status" value="1"/>
</dbReference>
<evidence type="ECO:0000256" key="2">
    <source>
        <dbReference type="ARBA" id="ARBA00023012"/>
    </source>
</evidence>
<evidence type="ECO:0000256" key="1">
    <source>
        <dbReference type="ARBA" id="ARBA00022553"/>
    </source>
</evidence>
<dbReference type="SUPFAM" id="SSF52172">
    <property type="entry name" value="CheY-like"/>
    <property type="match status" value="1"/>
</dbReference>
<sequence>MTDAGTALTHIVDDDEAIRDALAWLFRTRDVPCNTWESAEAFLDAWQADWRGCIVMDIRMGGMSGLDCSGVLRQRGNLMPIVFITGHGDVPMAVGALKRGAFDFIEKPFDDNALVDVVQSALQEDARQAAQRSTRDDVAQRIEQLTTREREVMGLILAGKFNKVIADELNISMRTVEVHRARVFEKMGVRSAVELAQHLTLAGLYKSVSPDAE</sequence>
<proteinExistence type="predicted"/>
<keyword evidence="5" id="KW-0804">Transcription</keyword>
<organism evidence="9 10">
    <name type="scientific">Nitrogeniibacter mangrovi</name>
    <dbReference type="NCBI Taxonomy" id="2016596"/>
    <lineage>
        <taxon>Bacteria</taxon>
        <taxon>Pseudomonadati</taxon>
        <taxon>Pseudomonadota</taxon>
        <taxon>Betaproteobacteria</taxon>
        <taxon>Rhodocyclales</taxon>
        <taxon>Zoogloeaceae</taxon>
        <taxon>Nitrogeniibacter</taxon>
    </lineage>
</organism>
<reference evidence="9 10" key="1">
    <citation type="submission" date="2020-02" db="EMBL/GenBank/DDBJ databases">
        <title>Nitrogenibacter mangrovi gen. nov., sp. nov. isolated from mangrove sediment, a denitrifying betaproteobacterium.</title>
        <authorList>
            <person name="Liao H."/>
            <person name="Tian Y."/>
        </authorList>
    </citation>
    <scope>NUCLEOTIDE SEQUENCE [LARGE SCALE GENOMIC DNA]</scope>
    <source>
        <strain evidence="9 10">M9-3-2</strain>
    </source>
</reference>
<dbReference type="KEGG" id="azq:G3580_13715"/>
<dbReference type="Proteomes" id="UP000501991">
    <property type="component" value="Chromosome"/>
</dbReference>
<feature type="domain" description="Response regulatory" evidence="8">
    <location>
        <begin position="8"/>
        <end position="122"/>
    </location>
</feature>
<evidence type="ECO:0000259" key="7">
    <source>
        <dbReference type="PROSITE" id="PS50043"/>
    </source>
</evidence>